<sequence>MDDKHREQLMRWYEECESEDESLHDPYSTDDSIADPEYTQNDACSSTDSEYEHIRNKDQPGPSRQKRKRKESNPKIDSPSQQSDSEGSDDLDELLDQGHDDEENTWEDNVIDCLDFSFDSGSVGMKQQLEGKSAIEVFEYIWTGEINNYIVRRSNEYGELMFLSNRPKSRNERFKTFQEISPLEMKRFFGLCLLAGQLKFRSIRDMFSLDPLNYHPIFPATMSGRRFEQILRCLNCSDNDNKDDNLYKVSWLVKAVINSSQNMFSPPEALSLDESLLLFRGRLKFRVYIKNKKSKYGIKFYELCSSDGYVLNIEIYKGKSNREDARGSTKINSLVLRLLEPFLDKGHHIY</sequence>
<evidence type="ECO:0000256" key="1">
    <source>
        <dbReference type="SAM" id="MobiDB-lite"/>
    </source>
</evidence>
<accession>A0A653D1P8</accession>
<feature type="compositionally biased region" description="Polar residues" evidence="1">
    <location>
        <begin position="38"/>
        <end position="48"/>
    </location>
</feature>
<gene>
    <name evidence="3" type="ORF">CALMAC_LOCUS13672</name>
</gene>
<dbReference type="AlphaFoldDB" id="A0A653D1P8"/>
<dbReference type="PANTHER" id="PTHR46599:SF3">
    <property type="entry name" value="PIGGYBAC TRANSPOSABLE ELEMENT-DERIVED PROTEIN 4"/>
    <property type="match status" value="1"/>
</dbReference>
<dbReference type="InterPro" id="IPR029526">
    <property type="entry name" value="PGBD"/>
</dbReference>
<proteinExistence type="predicted"/>
<dbReference type="OrthoDB" id="6740508at2759"/>
<feature type="compositionally biased region" description="Acidic residues" evidence="1">
    <location>
        <begin position="86"/>
        <end position="96"/>
    </location>
</feature>
<reference evidence="3 4" key="1">
    <citation type="submission" date="2019-01" db="EMBL/GenBank/DDBJ databases">
        <authorList>
            <person name="Sayadi A."/>
        </authorList>
    </citation>
    <scope>NUCLEOTIDE SEQUENCE [LARGE SCALE GENOMIC DNA]</scope>
</reference>
<evidence type="ECO:0000259" key="2">
    <source>
        <dbReference type="Pfam" id="PF13843"/>
    </source>
</evidence>
<feature type="region of interest" description="Disordered" evidence="1">
    <location>
        <begin position="1"/>
        <end position="96"/>
    </location>
</feature>
<evidence type="ECO:0000313" key="4">
    <source>
        <dbReference type="Proteomes" id="UP000410492"/>
    </source>
</evidence>
<dbReference type="Pfam" id="PF13843">
    <property type="entry name" value="DDE_Tnp_1_7"/>
    <property type="match status" value="1"/>
</dbReference>
<keyword evidence="4" id="KW-1185">Reference proteome</keyword>
<name>A0A653D1P8_CALMS</name>
<feature type="non-terminal residue" evidence="3">
    <location>
        <position position="350"/>
    </location>
</feature>
<feature type="domain" description="PiggyBac transposable element-derived protein" evidence="2">
    <location>
        <begin position="134"/>
        <end position="350"/>
    </location>
</feature>
<feature type="compositionally biased region" description="Basic and acidic residues" evidence="1">
    <location>
        <begin position="1"/>
        <end position="14"/>
    </location>
</feature>
<evidence type="ECO:0000313" key="3">
    <source>
        <dbReference type="EMBL" id="VEN54098.1"/>
    </source>
</evidence>
<organism evidence="3 4">
    <name type="scientific">Callosobruchus maculatus</name>
    <name type="common">Southern cowpea weevil</name>
    <name type="synonym">Pulse bruchid</name>
    <dbReference type="NCBI Taxonomy" id="64391"/>
    <lineage>
        <taxon>Eukaryota</taxon>
        <taxon>Metazoa</taxon>
        <taxon>Ecdysozoa</taxon>
        <taxon>Arthropoda</taxon>
        <taxon>Hexapoda</taxon>
        <taxon>Insecta</taxon>
        <taxon>Pterygota</taxon>
        <taxon>Neoptera</taxon>
        <taxon>Endopterygota</taxon>
        <taxon>Coleoptera</taxon>
        <taxon>Polyphaga</taxon>
        <taxon>Cucujiformia</taxon>
        <taxon>Chrysomeloidea</taxon>
        <taxon>Chrysomelidae</taxon>
        <taxon>Bruchinae</taxon>
        <taxon>Bruchini</taxon>
        <taxon>Callosobruchus</taxon>
    </lineage>
</organism>
<dbReference type="Proteomes" id="UP000410492">
    <property type="component" value="Unassembled WGS sequence"/>
</dbReference>
<protein>
    <recommendedName>
        <fullName evidence="2">PiggyBac transposable element-derived protein domain-containing protein</fullName>
    </recommendedName>
</protein>
<dbReference type="EMBL" id="CAACVG010009751">
    <property type="protein sequence ID" value="VEN54098.1"/>
    <property type="molecule type" value="Genomic_DNA"/>
</dbReference>
<dbReference type="PANTHER" id="PTHR46599">
    <property type="entry name" value="PIGGYBAC TRANSPOSABLE ELEMENT-DERIVED PROTEIN 4"/>
    <property type="match status" value="1"/>
</dbReference>